<reference evidence="1" key="1">
    <citation type="submission" date="2019-10" db="EMBL/GenBank/DDBJ databases">
        <title>The sequence and de novo assembly of the wild yak genome.</title>
        <authorList>
            <person name="Liu Y."/>
        </authorList>
    </citation>
    <scope>NUCLEOTIDE SEQUENCE [LARGE SCALE GENOMIC DNA]</scope>
    <source>
        <strain evidence="1">WY2019</strain>
    </source>
</reference>
<proteinExistence type="predicted"/>
<dbReference type="EMBL" id="VBQZ03000078">
    <property type="protein sequence ID" value="MXQ92083.1"/>
    <property type="molecule type" value="Genomic_DNA"/>
</dbReference>
<protein>
    <submittedName>
        <fullName evidence="1">Uncharacterized protein</fullName>
    </submittedName>
</protein>
<name>A0A6B0RY01_9CETA</name>
<evidence type="ECO:0000313" key="1">
    <source>
        <dbReference type="EMBL" id="MXQ92083.1"/>
    </source>
</evidence>
<gene>
    <name evidence="1" type="ORF">E5288_WYG009854</name>
</gene>
<accession>A0A6B0RY01</accession>
<sequence length="245" mass="27879">MALPESQTLFRMCKLEADWHDELMIISILLEGVSRSTNMTERLGQQSPELGTSYFASQGHILPSFCFHLERKEKHAQCASTWEGFSSKKTGLDAADEAPNKCLLPKPYVSEEAKEPPCSSHRLQHHLQSTNEVQDFLNTVTFSRDQPVKLIQPKMTPANSIPLVASRTKPSIEVFSLLTGQYLSRFQSLIPTHNRMALALLGSDEAAIHLQVWFGLLNKDNWKERISELFRIIFSLSIDDNFYRK</sequence>
<comment type="caution">
    <text evidence="1">The sequence shown here is derived from an EMBL/GenBank/DDBJ whole genome shotgun (WGS) entry which is preliminary data.</text>
</comment>
<dbReference type="Proteomes" id="UP000322234">
    <property type="component" value="Unassembled WGS sequence"/>
</dbReference>
<dbReference type="AlphaFoldDB" id="A0A6B0RY01"/>
<keyword evidence="2" id="KW-1185">Reference proteome</keyword>
<organism evidence="1 2">
    <name type="scientific">Bos mutus</name>
    <name type="common">wild yak</name>
    <dbReference type="NCBI Taxonomy" id="72004"/>
    <lineage>
        <taxon>Eukaryota</taxon>
        <taxon>Metazoa</taxon>
        <taxon>Chordata</taxon>
        <taxon>Craniata</taxon>
        <taxon>Vertebrata</taxon>
        <taxon>Euteleostomi</taxon>
        <taxon>Mammalia</taxon>
        <taxon>Eutheria</taxon>
        <taxon>Laurasiatheria</taxon>
        <taxon>Artiodactyla</taxon>
        <taxon>Ruminantia</taxon>
        <taxon>Pecora</taxon>
        <taxon>Bovidae</taxon>
        <taxon>Bovinae</taxon>
        <taxon>Bos</taxon>
    </lineage>
</organism>
<evidence type="ECO:0000313" key="2">
    <source>
        <dbReference type="Proteomes" id="UP000322234"/>
    </source>
</evidence>